<keyword evidence="4 5" id="KW-0472">Membrane</keyword>
<dbReference type="STRING" id="379532.ENSPCOP00000028305"/>
<organism evidence="6 7">
    <name type="scientific">Propithecus coquereli</name>
    <name type="common">Coquerel's sifaka</name>
    <name type="synonym">Propithecus verreauxi coquereli</name>
    <dbReference type="NCBI Taxonomy" id="379532"/>
    <lineage>
        <taxon>Eukaryota</taxon>
        <taxon>Metazoa</taxon>
        <taxon>Chordata</taxon>
        <taxon>Craniata</taxon>
        <taxon>Vertebrata</taxon>
        <taxon>Euteleostomi</taxon>
        <taxon>Mammalia</taxon>
        <taxon>Eutheria</taxon>
        <taxon>Euarchontoglires</taxon>
        <taxon>Primates</taxon>
        <taxon>Strepsirrhini</taxon>
        <taxon>Lemuriformes</taxon>
        <taxon>Indriidae</taxon>
        <taxon>Propithecus</taxon>
    </lineage>
</organism>
<evidence type="ECO:0000313" key="6">
    <source>
        <dbReference type="Ensembl" id="ENSPCOP00000028305.1"/>
    </source>
</evidence>
<evidence type="ECO:0000256" key="1">
    <source>
        <dbReference type="ARBA" id="ARBA00004141"/>
    </source>
</evidence>
<reference evidence="6" key="1">
    <citation type="submission" date="2025-08" db="UniProtKB">
        <authorList>
            <consortium name="Ensembl"/>
        </authorList>
    </citation>
    <scope>IDENTIFICATION</scope>
</reference>
<dbReference type="PANTHER" id="PTHR23051:SF0">
    <property type="entry name" value="SOLUTE CARRIER FAMILY 35 MEMBER F5"/>
    <property type="match status" value="1"/>
</dbReference>
<proteinExistence type="predicted"/>
<evidence type="ECO:0000256" key="4">
    <source>
        <dbReference type="ARBA" id="ARBA00023136"/>
    </source>
</evidence>
<evidence type="ECO:0000256" key="2">
    <source>
        <dbReference type="ARBA" id="ARBA00022692"/>
    </source>
</evidence>
<sequence length="258" mass="29359">MVPPRRHRGAGRPGVLSSSPPFRLGSAKFSGIALEDLRKAFKTRLQMVCVFIMNRMNSQNSGFTQRRRMALGIVILLLVDVIWVASSELTSYVFTQYNKPFFSTFAKTSMFILYLLGFIIWKPWRQQYAEGYFAACTTDTTMNSSLSEPLYVPVKFHDLPSEKPESTNIGTEKTPKKSRVSFSNIMEIRQLPSSHALEAKLSRMSHPTVKEQESILKTVGKLTATQVAKISFFFCFVVGLFFIIFWNLNFKTVNIPII</sequence>
<comment type="subcellular location">
    <subcellularLocation>
        <location evidence="1">Membrane</location>
        <topology evidence="1">Multi-pass membrane protein</topology>
    </subcellularLocation>
</comment>
<evidence type="ECO:0000256" key="3">
    <source>
        <dbReference type="ARBA" id="ARBA00022989"/>
    </source>
</evidence>
<dbReference type="GeneTree" id="ENSGT00390000005949"/>
<evidence type="ECO:0008006" key="8">
    <source>
        <dbReference type="Google" id="ProtNLM"/>
    </source>
</evidence>
<keyword evidence="2 5" id="KW-0812">Transmembrane</keyword>
<accession>A0A2K6GPX4</accession>
<feature type="transmembrane region" description="Helical" evidence="5">
    <location>
        <begin position="230"/>
        <end position="248"/>
    </location>
</feature>
<dbReference type="OMA" id="ICLELEF"/>
<protein>
    <recommendedName>
        <fullName evidence="8">Solute carrier family 35 member F5</fullName>
    </recommendedName>
</protein>
<evidence type="ECO:0000256" key="5">
    <source>
        <dbReference type="SAM" id="Phobius"/>
    </source>
</evidence>
<keyword evidence="7" id="KW-1185">Reference proteome</keyword>
<name>A0A2K6GPX4_PROCO</name>
<dbReference type="Ensembl" id="ENSPCOT00000039196.1">
    <property type="protein sequence ID" value="ENSPCOP00000028305.1"/>
    <property type="gene ID" value="ENSPCOG00000026759.1"/>
</dbReference>
<reference evidence="6" key="2">
    <citation type="submission" date="2025-09" db="UniProtKB">
        <authorList>
            <consortium name="Ensembl"/>
        </authorList>
    </citation>
    <scope>IDENTIFICATION</scope>
</reference>
<dbReference type="Proteomes" id="UP000233160">
    <property type="component" value="Unassembled WGS sequence"/>
</dbReference>
<feature type="transmembrane region" description="Helical" evidence="5">
    <location>
        <begin position="101"/>
        <end position="121"/>
    </location>
</feature>
<feature type="transmembrane region" description="Helical" evidence="5">
    <location>
        <begin position="69"/>
        <end position="86"/>
    </location>
</feature>
<dbReference type="PANTHER" id="PTHR23051">
    <property type="entry name" value="SOLUTE CARRIER FAMILY 35, MEMBER F5"/>
    <property type="match status" value="1"/>
</dbReference>
<dbReference type="GO" id="GO:0016020">
    <property type="term" value="C:membrane"/>
    <property type="evidence" value="ECO:0007669"/>
    <property type="project" value="UniProtKB-SubCell"/>
</dbReference>
<evidence type="ECO:0000313" key="7">
    <source>
        <dbReference type="Proteomes" id="UP000233160"/>
    </source>
</evidence>
<keyword evidence="3 5" id="KW-1133">Transmembrane helix</keyword>
<dbReference type="AlphaFoldDB" id="A0A2K6GPX4"/>